<reference evidence="2" key="1">
    <citation type="submission" date="2021-03" db="EMBL/GenBank/DDBJ databases">
        <authorList>
            <person name="Bekaert M."/>
        </authorList>
    </citation>
    <scope>NUCLEOTIDE SEQUENCE</scope>
</reference>
<dbReference type="Proteomes" id="UP000683360">
    <property type="component" value="Unassembled WGS sequence"/>
</dbReference>
<keyword evidence="3" id="KW-1185">Reference proteome</keyword>
<sequence length="150" mass="16543">MRIIKQSTISRGRQTSRSVGGHVVYNTRSQNKNSSVGVLSGTKTQEKRSSGRRVFCSTQTAINTRPARDISCITKKSLGKTVSLHKNRSVSVSSSLRLSTTKSVNNGKLSTTESFHSGNVMIIRCSHSLEHPRSFVVYKSRSSSLNRIEN</sequence>
<evidence type="ECO:0000256" key="1">
    <source>
        <dbReference type="SAM" id="MobiDB-lite"/>
    </source>
</evidence>
<accession>A0A8S3QJY6</accession>
<name>A0A8S3QJY6_MYTED</name>
<dbReference type="EMBL" id="CAJPWZ010000524">
    <property type="protein sequence ID" value="CAG2195615.1"/>
    <property type="molecule type" value="Genomic_DNA"/>
</dbReference>
<proteinExistence type="predicted"/>
<organism evidence="2 3">
    <name type="scientific">Mytilus edulis</name>
    <name type="common">Blue mussel</name>
    <dbReference type="NCBI Taxonomy" id="6550"/>
    <lineage>
        <taxon>Eukaryota</taxon>
        <taxon>Metazoa</taxon>
        <taxon>Spiralia</taxon>
        <taxon>Lophotrochozoa</taxon>
        <taxon>Mollusca</taxon>
        <taxon>Bivalvia</taxon>
        <taxon>Autobranchia</taxon>
        <taxon>Pteriomorphia</taxon>
        <taxon>Mytilida</taxon>
        <taxon>Mytiloidea</taxon>
        <taxon>Mytilidae</taxon>
        <taxon>Mytilinae</taxon>
        <taxon>Mytilus</taxon>
    </lineage>
</organism>
<comment type="caution">
    <text evidence="2">The sequence shown here is derived from an EMBL/GenBank/DDBJ whole genome shotgun (WGS) entry which is preliminary data.</text>
</comment>
<evidence type="ECO:0000313" key="3">
    <source>
        <dbReference type="Proteomes" id="UP000683360"/>
    </source>
</evidence>
<evidence type="ECO:0000313" key="2">
    <source>
        <dbReference type="EMBL" id="CAG2195615.1"/>
    </source>
</evidence>
<protein>
    <submittedName>
        <fullName evidence="2">Uncharacterized protein</fullName>
    </submittedName>
</protein>
<dbReference type="AlphaFoldDB" id="A0A8S3QJY6"/>
<feature type="region of interest" description="Disordered" evidence="1">
    <location>
        <begin position="29"/>
        <end position="50"/>
    </location>
</feature>
<dbReference type="OrthoDB" id="10536778at2759"/>
<gene>
    <name evidence="2" type="ORF">MEDL_10550</name>
</gene>
<feature type="compositionally biased region" description="Polar residues" evidence="1">
    <location>
        <begin position="29"/>
        <end position="43"/>
    </location>
</feature>